<evidence type="ECO:0000259" key="5">
    <source>
        <dbReference type="Pfam" id="PF07992"/>
    </source>
</evidence>
<comment type="caution">
    <text evidence="6">The sequence shown here is derived from an EMBL/GenBank/DDBJ whole genome shotgun (WGS) entry which is preliminary data.</text>
</comment>
<dbReference type="RefSeq" id="WP_373287506.1">
    <property type="nucleotide sequence ID" value="NZ_BMKA01000004.1"/>
</dbReference>
<evidence type="ECO:0000313" key="6">
    <source>
        <dbReference type="EMBL" id="GGA25223.1"/>
    </source>
</evidence>
<keyword evidence="4" id="KW-0274">FAD</keyword>
<dbReference type="SUPFAM" id="SSF51905">
    <property type="entry name" value="FAD/NAD(P)-binding domain"/>
    <property type="match status" value="1"/>
</dbReference>
<reference evidence="6" key="2">
    <citation type="submission" date="2020-09" db="EMBL/GenBank/DDBJ databases">
        <authorList>
            <person name="Sun Q."/>
            <person name="Zhou Y."/>
        </authorList>
    </citation>
    <scope>NUCLEOTIDE SEQUENCE</scope>
    <source>
        <strain evidence="6">CGMCC 1.15880</strain>
    </source>
</reference>
<comment type="similarity">
    <text evidence="2">Belongs to the FAD-dependent oxidoreductase family.</text>
</comment>
<accession>A0A916VS58</accession>
<proteinExistence type="inferred from homology"/>
<evidence type="ECO:0000313" key="7">
    <source>
        <dbReference type="Proteomes" id="UP000628017"/>
    </source>
</evidence>
<evidence type="ECO:0000256" key="4">
    <source>
        <dbReference type="ARBA" id="ARBA00022827"/>
    </source>
</evidence>
<evidence type="ECO:0000256" key="3">
    <source>
        <dbReference type="ARBA" id="ARBA00022630"/>
    </source>
</evidence>
<dbReference type="GO" id="GO:0016491">
    <property type="term" value="F:oxidoreductase activity"/>
    <property type="evidence" value="ECO:0007669"/>
    <property type="project" value="InterPro"/>
</dbReference>
<name>A0A916VS58_9RHOB</name>
<dbReference type="PANTHER" id="PTHR43429">
    <property type="entry name" value="PYRIDINE NUCLEOTIDE-DISULFIDE OXIDOREDUCTASE DOMAIN-CONTAINING"/>
    <property type="match status" value="1"/>
</dbReference>
<dbReference type="InterPro" id="IPR036188">
    <property type="entry name" value="FAD/NAD-bd_sf"/>
</dbReference>
<organism evidence="6 7">
    <name type="scientific">Neptunicoccus cionae</name>
    <dbReference type="NCBI Taxonomy" id="2035344"/>
    <lineage>
        <taxon>Bacteria</taxon>
        <taxon>Pseudomonadati</taxon>
        <taxon>Pseudomonadota</taxon>
        <taxon>Alphaproteobacteria</taxon>
        <taxon>Rhodobacterales</taxon>
        <taxon>Paracoccaceae</taxon>
        <taxon>Neptunicoccus</taxon>
    </lineage>
</organism>
<dbReference type="EMBL" id="BMKA01000004">
    <property type="protein sequence ID" value="GGA25223.1"/>
    <property type="molecule type" value="Genomic_DNA"/>
</dbReference>
<sequence length="127" mass="13732">MLTIRSLADINRMTPFFKKRARVLIGGGGYIRPEAASVAAKSGPKITLVEVADRILERVAAPQTSGYFRALDRSYGMEITEGVDLSKLQGDERVQSAQLSGGTVLDVDFVIVGTVLSLIGISMNRNF</sequence>
<dbReference type="PANTHER" id="PTHR43429:SF3">
    <property type="entry name" value="NITRITE REDUCTASE [NAD(P)H]"/>
    <property type="match status" value="1"/>
</dbReference>
<dbReference type="InterPro" id="IPR050260">
    <property type="entry name" value="FAD-bd_OxRdtase"/>
</dbReference>
<dbReference type="Gene3D" id="3.50.50.60">
    <property type="entry name" value="FAD/NAD(P)-binding domain"/>
    <property type="match status" value="1"/>
</dbReference>
<protein>
    <recommendedName>
        <fullName evidence="5">FAD/NAD(P)-binding domain-containing protein</fullName>
    </recommendedName>
</protein>
<reference evidence="6" key="1">
    <citation type="journal article" date="2014" name="Int. J. Syst. Evol. Microbiol.">
        <title>Complete genome sequence of Corynebacterium casei LMG S-19264T (=DSM 44701T), isolated from a smear-ripened cheese.</title>
        <authorList>
            <consortium name="US DOE Joint Genome Institute (JGI-PGF)"/>
            <person name="Walter F."/>
            <person name="Albersmeier A."/>
            <person name="Kalinowski J."/>
            <person name="Ruckert C."/>
        </authorList>
    </citation>
    <scope>NUCLEOTIDE SEQUENCE</scope>
    <source>
        <strain evidence="6">CGMCC 1.15880</strain>
    </source>
</reference>
<dbReference type="AlphaFoldDB" id="A0A916VS58"/>
<comment type="cofactor">
    <cofactor evidence="1">
        <name>FAD</name>
        <dbReference type="ChEBI" id="CHEBI:57692"/>
    </cofactor>
</comment>
<evidence type="ECO:0000256" key="1">
    <source>
        <dbReference type="ARBA" id="ARBA00001974"/>
    </source>
</evidence>
<dbReference type="Pfam" id="PF07992">
    <property type="entry name" value="Pyr_redox_2"/>
    <property type="match status" value="1"/>
</dbReference>
<dbReference type="Proteomes" id="UP000628017">
    <property type="component" value="Unassembled WGS sequence"/>
</dbReference>
<keyword evidence="3" id="KW-0285">Flavoprotein</keyword>
<dbReference type="InterPro" id="IPR023753">
    <property type="entry name" value="FAD/NAD-binding_dom"/>
</dbReference>
<keyword evidence="7" id="KW-1185">Reference proteome</keyword>
<feature type="domain" description="FAD/NAD(P)-binding" evidence="5">
    <location>
        <begin position="18"/>
        <end position="114"/>
    </location>
</feature>
<evidence type="ECO:0000256" key="2">
    <source>
        <dbReference type="ARBA" id="ARBA00006442"/>
    </source>
</evidence>
<gene>
    <name evidence="6" type="ORF">GCM10011498_27670</name>
</gene>